<reference evidence="1" key="1">
    <citation type="journal article" date="2020" name="Nature">
        <title>Giant virus diversity and host interactions through global metagenomics.</title>
        <authorList>
            <person name="Schulz F."/>
            <person name="Roux S."/>
            <person name="Paez-Espino D."/>
            <person name="Jungbluth S."/>
            <person name="Walsh D.A."/>
            <person name="Denef V.J."/>
            <person name="McMahon K.D."/>
            <person name="Konstantinidis K.T."/>
            <person name="Eloe-Fadrosh E.A."/>
            <person name="Kyrpides N.C."/>
            <person name="Woyke T."/>
        </authorList>
    </citation>
    <scope>NUCLEOTIDE SEQUENCE</scope>
    <source>
        <strain evidence="1">GVMAG-S-1038524-41</strain>
    </source>
</reference>
<name>A0A6C0JQB1_9ZZZZ</name>
<dbReference type="EMBL" id="MN740672">
    <property type="protein sequence ID" value="QHU07061.1"/>
    <property type="molecule type" value="Genomic_DNA"/>
</dbReference>
<organism evidence="1">
    <name type="scientific">viral metagenome</name>
    <dbReference type="NCBI Taxonomy" id="1070528"/>
    <lineage>
        <taxon>unclassified sequences</taxon>
        <taxon>metagenomes</taxon>
        <taxon>organismal metagenomes</taxon>
    </lineage>
</organism>
<dbReference type="AlphaFoldDB" id="A0A6C0JQB1"/>
<proteinExistence type="predicted"/>
<sequence>MVGTTDILMCDNTQKNGSMIELVSLYEKNDWELINNDSYTK</sequence>
<evidence type="ECO:0000313" key="1">
    <source>
        <dbReference type="EMBL" id="QHU07061.1"/>
    </source>
</evidence>
<accession>A0A6C0JQB1</accession>
<protein>
    <submittedName>
        <fullName evidence="1">Uncharacterized protein</fullName>
    </submittedName>
</protein>